<dbReference type="Proteomes" id="UP000267096">
    <property type="component" value="Unassembled WGS sequence"/>
</dbReference>
<feature type="region of interest" description="Disordered" evidence="1">
    <location>
        <begin position="112"/>
        <end position="131"/>
    </location>
</feature>
<dbReference type="AlphaFoldDB" id="A0A0M3JE81"/>
<dbReference type="EMBL" id="UYRR01011495">
    <property type="protein sequence ID" value="VDK25956.1"/>
    <property type="molecule type" value="Genomic_DNA"/>
</dbReference>
<evidence type="ECO:0000313" key="2">
    <source>
        <dbReference type="EMBL" id="VDK25956.1"/>
    </source>
</evidence>
<evidence type="ECO:0000313" key="3">
    <source>
        <dbReference type="Proteomes" id="UP000267096"/>
    </source>
</evidence>
<dbReference type="WBParaSite" id="ASIM_0000592401-mRNA-1">
    <property type="protein sequence ID" value="ASIM_0000592401-mRNA-1"/>
    <property type="gene ID" value="ASIM_0000592401"/>
</dbReference>
<evidence type="ECO:0000256" key="1">
    <source>
        <dbReference type="SAM" id="MobiDB-lite"/>
    </source>
</evidence>
<reference evidence="4" key="1">
    <citation type="submission" date="2017-02" db="UniProtKB">
        <authorList>
            <consortium name="WormBaseParasite"/>
        </authorList>
    </citation>
    <scope>IDENTIFICATION</scope>
</reference>
<reference evidence="2 3" key="2">
    <citation type="submission" date="2018-11" db="EMBL/GenBank/DDBJ databases">
        <authorList>
            <consortium name="Pathogen Informatics"/>
        </authorList>
    </citation>
    <scope>NUCLEOTIDE SEQUENCE [LARGE SCALE GENOMIC DNA]</scope>
</reference>
<organism evidence="4">
    <name type="scientific">Anisakis simplex</name>
    <name type="common">Herring worm</name>
    <dbReference type="NCBI Taxonomy" id="6269"/>
    <lineage>
        <taxon>Eukaryota</taxon>
        <taxon>Metazoa</taxon>
        <taxon>Ecdysozoa</taxon>
        <taxon>Nematoda</taxon>
        <taxon>Chromadorea</taxon>
        <taxon>Rhabditida</taxon>
        <taxon>Spirurina</taxon>
        <taxon>Ascaridomorpha</taxon>
        <taxon>Ascaridoidea</taxon>
        <taxon>Anisakidae</taxon>
        <taxon>Anisakis</taxon>
        <taxon>Anisakis simplex complex</taxon>
    </lineage>
</organism>
<feature type="region of interest" description="Disordered" evidence="1">
    <location>
        <begin position="1"/>
        <end position="78"/>
    </location>
</feature>
<name>A0A0M3JE81_ANISI</name>
<feature type="compositionally biased region" description="Basic and acidic residues" evidence="1">
    <location>
        <begin position="50"/>
        <end position="73"/>
    </location>
</feature>
<sequence length="212" mass="24107">MCFGSQQQQQRIEPPKIRRRTSLRFDDGALEEVDSEPRRAEFSCQQQESVFREIAENEQRQDELTRRRGETAKGRSKTVSSMWDVENLSELYPAVDFSSLVSTSNTSPSALFGNSFSSSPPTTTSTPKSTMSDLRRLDDFLNTRRRRCQAKPGETPELPCDLRLGLKLRLESRKPFPWMVTTAPNQQAPTQSEFALHRLSYGTRISGTGIVR</sequence>
<accession>A0A0M3JE81</accession>
<feature type="compositionally biased region" description="Polar residues" evidence="1">
    <location>
        <begin position="1"/>
        <end position="11"/>
    </location>
</feature>
<protein>
    <submittedName>
        <fullName evidence="2 4">Uncharacterized protein</fullName>
    </submittedName>
</protein>
<evidence type="ECO:0000313" key="4">
    <source>
        <dbReference type="WBParaSite" id="ASIM_0000592401-mRNA-1"/>
    </source>
</evidence>
<proteinExistence type="predicted"/>
<keyword evidence="3" id="KW-1185">Reference proteome</keyword>
<gene>
    <name evidence="2" type="ORF">ASIM_LOCUS5714</name>
</gene>